<dbReference type="InterPro" id="IPR014722">
    <property type="entry name" value="Rib_uL2_dom2"/>
</dbReference>
<feature type="domain" description="KOW" evidence="5">
    <location>
        <begin position="119"/>
        <end position="146"/>
    </location>
</feature>
<feature type="region of interest" description="Disordered" evidence="4">
    <location>
        <begin position="358"/>
        <end position="377"/>
    </location>
</feature>
<evidence type="ECO:0000259" key="5">
    <source>
        <dbReference type="SMART" id="SM00739"/>
    </source>
</evidence>
<evidence type="ECO:0000313" key="6">
    <source>
        <dbReference type="EMBL" id="SZF05873.1"/>
    </source>
</evidence>
<feature type="compositionally biased region" description="Basic and acidic residues" evidence="4">
    <location>
        <begin position="33"/>
        <end position="48"/>
    </location>
</feature>
<dbReference type="GO" id="GO:0003735">
    <property type="term" value="F:structural constituent of ribosome"/>
    <property type="evidence" value="ECO:0007669"/>
    <property type="project" value="InterPro"/>
</dbReference>
<organism evidence="6 7">
    <name type="scientific">Blumeria hordei</name>
    <name type="common">Barley powdery mildew</name>
    <name type="synonym">Blumeria graminis f. sp. hordei</name>
    <dbReference type="NCBI Taxonomy" id="2867405"/>
    <lineage>
        <taxon>Eukaryota</taxon>
        <taxon>Fungi</taxon>
        <taxon>Dikarya</taxon>
        <taxon>Ascomycota</taxon>
        <taxon>Pezizomycotina</taxon>
        <taxon>Leotiomycetes</taxon>
        <taxon>Erysiphales</taxon>
        <taxon>Erysiphaceae</taxon>
        <taxon>Blumeria</taxon>
    </lineage>
</organism>
<dbReference type="Pfam" id="PF22682">
    <property type="entry name" value="Ribosomal_uL24m-like"/>
    <property type="match status" value="1"/>
</dbReference>
<name>A0A383UZU6_BLUHO</name>
<protein>
    <recommendedName>
        <fullName evidence="5">KOW domain-containing protein</fullName>
    </recommendedName>
</protein>
<evidence type="ECO:0000256" key="1">
    <source>
        <dbReference type="ARBA" id="ARBA00010618"/>
    </source>
</evidence>
<evidence type="ECO:0000256" key="2">
    <source>
        <dbReference type="ARBA" id="ARBA00022980"/>
    </source>
</evidence>
<dbReference type="InterPro" id="IPR003256">
    <property type="entry name" value="Ribosomal_uL24"/>
</dbReference>
<dbReference type="InterPro" id="IPR008991">
    <property type="entry name" value="Translation_prot_SH3-like_sf"/>
</dbReference>
<dbReference type="AlphaFoldDB" id="A0A383UZU6"/>
<feature type="region of interest" description="Disordered" evidence="4">
    <location>
        <begin position="21"/>
        <end position="48"/>
    </location>
</feature>
<keyword evidence="3" id="KW-0687">Ribonucleoprotein</keyword>
<evidence type="ECO:0000256" key="3">
    <source>
        <dbReference type="ARBA" id="ARBA00023274"/>
    </source>
</evidence>
<dbReference type="SUPFAM" id="SSF50104">
    <property type="entry name" value="Translation proteins SH3-like domain"/>
    <property type="match status" value="1"/>
</dbReference>
<gene>
    <name evidence="6" type="ORF">BLGHR1_16676</name>
</gene>
<evidence type="ECO:0000256" key="4">
    <source>
        <dbReference type="SAM" id="MobiDB-lite"/>
    </source>
</evidence>
<dbReference type="CDD" id="cd06089">
    <property type="entry name" value="KOW_RPL26"/>
    <property type="match status" value="1"/>
</dbReference>
<dbReference type="PANTHER" id="PTHR12903">
    <property type="entry name" value="MITOCHONDRIAL RIBOSOMAL PROTEIN L24"/>
    <property type="match status" value="1"/>
</dbReference>
<dbReference type="EMBL" id="UNSH01000086">
    <property type="protein sequence ID" value="SZF05873.1"/>
    <property type="molecule type" value="Genomic_DNA"/>
</dbReference>
<dbReference type="GO" id="GO:0003723">
    <property type="term" value="F:RNA binding"/>
    <property type="evidence" value="ECO:0007669"/>
    <property type="project" value="InterPro"/>
</dbReference>
<keyword evidence="2" id="KW-0689">Ribosomal protein</keyword>
<dbReference type="VEuPathDB" id="FungiDB:BLGHR1_16676"/>
<dbReference type="GO" id="GO:1990904">
    <property type="term" value="C:ribonucleoprotein complex"/>
    <property type="evidence" value="ECO:0007669"/>
    <property type="project" value="UniProtKB-KW"/>
</dbReference>
<dbReference type="InterPro" id="IPR005824">
    <property type="entry name" value="KOW"/>
</dbReference>
<reference evidence="6 7" key="1">
    <citation type="submission" date="2017-11" db="EMBL/GenBank/DDBJ databases">
        <authorList>
            <person name="Kracher B."/>
        </authorList>
    </citation>
    <scope>NUCLEOTIDE SEQUENCE [LARGE SCALE GENOMIC DNA]</scope>
    <source>
        <strain evidence="6 7">RACE1</strain>
    </source>
</reference>
<dbReference type="GO" id="GO:0005840">
    <property type="term" value="C:ribosome"/>
    <property type="evidence" value="ECO:0007669"/>
    <property type="project" value="UniProtKB-KW"/>
</dbReference>
<proteinExistence type="inferred from homology"/>
<sequence length="377" mass="43114">MEKSLLRKNVLQKILRRSTMAKNQVARRLAKQKAKEERDQRKSDREGAFHHYRLHKDLVSKERLARREDWELAGLAPKRDVGNQKETYGAVDGQLIQGPKLTKEQSEERMKDFGGRFLSLSIGDRVVLLEGRDKGKIGKVIKIDRDRAECTVEGLNLIDVKLPQYMRAADPNDTRAVRTIEKAISIASVRLVYPLLDSETGVTREVIIKRLVNGPIFHDKHMRTTRWARIVPGLNIAIPWPKKEQPQYQDQAVDTLRLDVDVKNFVPTLLTPPMPPSVIDELRNKYSKFRTRHDSEYIEKKMSEEADSLEQLSKAKLMRTPLKEAAQLQRKVKKSKGRDILTPDMLMKIGTIIAKTRGSSIPSTEIPKSQDLATTSL</sequence>
<accession>A0A383UZU6</accession>
<dbReference type="GO" id="GO:0006412">
    <property type="term" value="P:translation"/>
    <property type="evidence" value="ECO:0007669"/>
    <property type="project" value="InterPro"/>
</dbReference>
<dbReference type="InterPro" id="IPR041988">
    <property type="entry name" value="Ribosomal_uL24_KOW"/>
</dbReference>
<dbReference type="Proteomes" id="UP000275772">
    <property type="component" value="Unassembled WGS sequence"/>
</dbReference>
<dbReference type="SMART" id="SM00739">
    <property type="entry name" value="KOW"/>
    <property type="match status" value="1"/>
</dbReference>
<evidence type="ECO:0000313" key="7">
    <source>
        <dbReference type="Proteomes" id="UP000275772"/>
    </source>
</evidence>
<comment type="similarity">
    <text evidence="1">Belongs to the universal ribosomal protein uL24 family.</text>
</comment>
<dbReference type="Gene3D" id="2.30.30.30">
    <property type="match status" value="1"/>
</dbReference>